<gene>
    <name evidence="7" type="primary">hisS_4</name>
    <name evidence="7" type="ORF">SDC9_07947</name>
</gene>
<comment type="caution">
    <text evidence="7">The sequence shown here is derived from an EMBL/GenBank/DDBJ whole genome shotgun (WGS) entry which is preliminary data.</text>
</comment>
<dbReference type="PANTHER" id="PTHR43707">
    <property type="entry name" value="HISTIDYL-TRNA SYNTHETASE"/>
    <property type="match status" value="1"/>
</dbReference>
<name>A0A644T5Z4_9ZZZZ</name>
<dbReference type="InterPro" id="IPR036621">
    <property type="entry name" value="Anticodon-bd_dom_sf"/>
</dbReference>
<feature type="domain" description="Aminoacyl-transfer RNA synthetases class-II family profile" evidence="6">
    <location>
        <begin position="1"/>
        <end position="339"/>
    </location>
</feature>
<dbReference type="AlphaFoldDB" id="A0A644T5Z4"/>
<dbReference type="PANTHER" id="PTHR43707:SF1">
    <property type="entry name" value="HISTIDINE--TRNA LIGASE, MITOCHONDRIAL-RELATED"/>
    <property type="match status" value="1"/>
</dbReference>
<evidence type="ECO:0000313" key="7">
    <source>
        <dbReference type="EMBL" id="MPL62333.1"/>
    </source>
</evidence>
<dbReference type="GO" id="GO:0006427">
    <property type="term" value="P:histidyl-tRNA aminoacylation"/>
    <property type="evidence" value="ECO:0007669"/>
    <property type="project" value="InterPro"/>
</dbReference>
<dbReference type="InterPro" id="IPR015807">
    <property type="entry name" value="His-tRNA-ligase"/>
</dbReference>
<dbReference type="InterPro" id="IPR006195">
    <property type="entry name" value="aa-tRNA-synth_II"/>
</dbReference>
<evidence type="ECO:0000259" key="6">
    <source>
        <dbReference type="PROSITE" id="PS50862"/>
    </source>
</evidence>
<evidence type="ECO:0000256" key="2">
    <source>
        <dbReference type="ARBA" id="ARBA00012815"/>
    </source>
</evidence>
<dbReference type="NCBIfam" id="TIGR00442">
    <property type="entry name" value="hisS"/>
    <property type="match status" value="1"/>
</dbReference>
<dbReference type="GO" id="GO:0005737">
    <property type="term" value="C:cytoplasm"/>
    <property type="evidence" value="ECO:0007669"/>
    <property type="project" value="InterPro"/>
</dbReference>
<reference evidence="7" key="1">
    <citation type="submission" date="2019-08" db="EMBL/GenBank/DDBJ databases">
        <authorList>
            <person name="Kucharzyk K."/>
            <person name="Murdoch R.W."/>
            <person name="Higgins S."/>
            <person name="Loffler F."/>
        </authorList>
    </citation>
    <scope>NUCLEOTIDE SEQUENCE</scope>
</reference>
<evidence type="ECO:0000256" key="5">
    <source>
        <dbReference type="ARBA" id="ARBA00047639"/>
    </source>
</evidence>
<evidence type="ECO:0000256" key="1">
    <source>
        <dbReference type="ARBA" id="ARBA00008226"/>
    </source>
</evidence>
<evidence type="ECO:0000256" key="3">
    <source>
        <dbReference type="ARBA" id="ARBA00022741"/>
    </source>
</evidence>
<dbReference type="Pfam" id="PF03129">
    <property type="entry name" value="HGTP_anticodon"/>
    <property type="match status" value="1"/>
</dbReference>
<dbReference type="GO" id="GO:0004821">
    <property type="term" value="F:histidine-tRNA ligase activity"/>
    <property type="evidence" value="ECO:0007669"/>
    <property type="project" value="UniProtKB-EC"/>
</dbReference>
<organism evidence="7">
    <name type="scientific">bioreactor metagenome</name>
    <dbReference type="NCBI Taxonomy" id="1076179"/>
    <lineage>
        <taxon>unclassified sequences</taxon>
        <taxon>metagenomes</taxon>
        <taxon>ecological metagenomes</taxon>
    </lineage>
</organism>
<sequence>MRKKKEEKKIKNVEPSTSLKGMNDIFGEKFYQFQGMFEKAQEIAVYYGFKPIETPALEKEEVFVRGIGEGTDVVDKEIYSFKTKGGERVALRPEYTASIMRSYIENGMNNLPQPIMFYSFGPLWRHDNPQKGRLREFRQFNLEILGTEKSIADALIIRTLMTILKEYGFEDLIIDINSMGSKEDRVVFTRELISYYKKHSAKICKDCQNRLLTNPLRLLDCKNEQCQPLKELAPAPINYLSTDSKKHFREVLQYLEEMGIDYRINNSLVRGLNYYTHTVFEVIKLEKEVDEEGNEIEGGKEKEIAITGGGRYNYLGRELGSKKEIPAVGAALGLDRMMLFKECKNLEPKIIKKPKIYFLQLGFEAKLKSLTIMEILRENRVSVYQNLSKESLSAQLAMADKMGVPYCIIFGQKEALDGTAIVRDMKTHSQEIVSIEKLGEYLKKLK</sequence>
<proteinExistence type="inferred from homology"/>
<dbReference type="GO" id="GO:0005524">
    <property type="term" value="F:ATP binding"/>
    <property type="evidence" value="ECO:0007669"/>
    <property type="project" value="InterPro"/>
</dbReference>
<dbReference type="Pfam" id="PF13393">
    <property type="entry name" value="tRNA-synt_His"/>
    <property type="match status" value="2"/>
</dbReference>
<dbReference type="InterPro" id="IPR004154">
    <property type="entry name" value="Anticodon-bd"/>
</dbReference>
<dbReference type="CDD" id="cd00773">
    <property type="entry name" value="HisRS-like_core"/>
    <property type="match status" value="1"/>
</dbReference>
<comment type="similarity">
    <text evidence="1">Belongs to the class-II aminoacyl-tRNA synthetase family.</text>
</comment>
<keyword evidence="3" id="KW-0547">Nucleotide-binding</keyword>
<comment type="catalytic activity">
    <reaction evidence="5">
        <text>tRNA(His) + L-histidine + ATP = L-histidyl-tRNA(His) + AMP + diphosphate + H(+)</text>
        <dbReference type="Rhea" id="RHEA:17313"/>
        <dbReference type="Rhea" id="RHEA-COMP:9665"/>
        <dbReference type="Rhea" id="RHEA-COMP:9689"/>
        <dbReference type="ChEBI" id="CHEBI:15378"/>
        <dbReference type="ChEBI" id="CHEBI:30616"/>
        <dbReference type="ChEBI" id="CHEBI:33019"/>
        <dbReference type="ChEBI" id="CHEBI:57595"/>
        <dbReference type="ChEBI" id="CHEBI:78442"/>
        <dbReference type="ChEBI" id="CHEBI:78527"/>
        <dbReference type="ChEBI" id="CHEBI:456215"/>
        <dbReference type="EC" id="6.1.1.21"/>
    </reaction>
</comment>
<keyword evidence="7" id="KW-0436">Ligase</keyword>
<accession>A0A644T5Z4</accession>
<dbReference type="SUPFAM" id="SSF52954">
    <property type="entry name" value="Class II aaRS ABD-related"/>
    <property type="match status" value="1"/>
</dbReference>
<dbReference type="SUPFAM" id="SSF55681">
    <property type="entry name" value="Class II aaRS and biotin synthetases"/>
    <property type="match status" value="1"/>
</dbReference>
<dbReference type="EMBL" id="VSSQ01000017">
    <property type="protein sequence ID" value="MPL62333.1"/>
    <property type="molecule type" value="Genomic_DNA"/>
</dbReference>
<dbReference type="HAMAP" id="MF_00127">
    <property type="entry name" value="His_tRNA_synth"/>
    <property type="match status" value="1"/>
</dbReference>
<dbReference type="Gene3D" id="3.30.930.10">
    <property type="entry name" value="Bira Bifunctional Protein, Domain 2"/>
    <property type="match status" value="1"/>
</dbReference>
<dbReference type="InterPro" id="IPR041715">
    <property type="entry name" value="HisRS-like_core"/>
</dbReference>
<dbReference type="EC" id="6.1.1.21" evidence="2"/>
<dbReference type="InterPro" id="IPR004516">
    <property type="entry name" value="HisRS/HisZ"/>
</dbReference>
<evidence type="ECO:0000256" key="4">
    <source>
        <dbReference type="ARBA" id="ARBA00030619"/>
    </source>
</evidence>
<dbReference type="Gene3D" id="3.40.50.800">
    <property type="entry name" value="Anticodon-binding domain"/>
    <property type="match status" value="1"/>
</dbReference>
<protein>
    <recommendedName>
        <fullName evidence="2">histidine--tRNA ligase</fullName>
        <ecNumber evidence="2">6.1.1.21</ecNumber>
    </recommendedName>
    <alternativeName>
        <fullName evidence="4">Histidyl-tRNA synthetase</fullName>
    </alternativeName>
</protein>
<dbReference type="InterPro" id="IPR045864">
    <property type="entry name" value="aa-tRNA-synth_II/BPL/LPL"/>
</dbReference>
<dbReference type="PROSITE" id="PS50862">
    <property type="entry name" value="AA_TRNA_LIGASE_II"/>
    <property type="match status" value="1"/>
</dbReference>
<dbReference type="PIRSF" id="PIRSF001549">
    <property type="entry name" value="His-tRNA_synth"/>
    <property type="match status" value="1"/>
</dbReference>